<dbReference type="Gene3D" id="3.90.226.10">
    <property type="entry name" value="2-enoyl-CoA Hydratase, Chain A, domain 1"/>
    <property type="match status" value="1"/>
</dbReference>
<keyword evidence="7" id="KW-0443">Lipid metabolism</keyword>
<dbReference type="PANTHER" id="PTHR48075:SF7">
    <property type="entry name" value="3-HYDROXYACYL-COA DEHYDROGENASE-RELATED"/>
    <property type="match status" value="1"/>
</dbReference>
<keyword evidence="5" id="KW-0560">Oxidoreductase</keyword>
<evidence type="ECO:0000256" key="1">
    <source>
        <dbReference type="ARBA" id="ARBA00005005"/>
    </source>
</evidence>
<dbReference type="SUPFAM" id="SSF51735">
    <property type="entry name" value="NAD(P)-binding Rossmann-fold domains"/>
    <property type="match status" value="1"/>
</dbReference>
<dbReference type="GO" id="GO:0070403">
    <property type="term" value="F:NAD+ binding"/>
    <property type="evidence" value="ECO:0007669"/>
    <property type="project" value="InterPro"/>
</dbReference>
<comment type="catalytic activity">
    <reaction evidence="8">
        <text>a (3S)-3-hydroxyacyl-CoA + NAD(+) = a 3-oxoacyl-CoA + NADH + H(+)</text>
        <dbReference type="Rhea" id="RHEA:22432"/>
        <dbReference type="ChEBI" id="CHEBI:15378"/>
        <dbReference type="ChEBI" id="CHEBI:57318"/>
        <dbReference type="ChEBI" id="CHEBI:57540"/>
        <dbReference type="ChEBI" id="CHEBI:57945"/>
        <dbReference type="ChEBI" id="CHEBI:90726"/>
        <dbReference type="EC" id="1.1.1.35"/>
    </reaction>
</comment>
<feature type="domain" description="3-hydroxyacyl-CoA dehydrogenase C-terminal" evidence="9">
    <location>
        <begin position="193"/>
        <end position="292"/>
    </location>
</feature>
<evidence type="ECO:0000313" key="11">
    <source>
        <dbReference type="EMBL" id="RUR74095.1"/>
    </source>
</evidence>
<dbReference type="OrthoDB" id="9771883at2"/>
<dbReference type="Gene3D" id="3.40.50.720">
    <property type="entry name" value="NAD(P)-binding Rossmann-like Domain"/>
    <property type="match status" value="1"/>
</dbReference>
<dbReference type="Pfam" id="PF02737">
    <property type="entry name" value="3HCDH_N"/>
    <property type="match status" value="1"/>
</dbReference>
<dbReference type="UniPathway" id="UPA00659"/>
<evidence type="ECO:0000259" key="10">
    <source>
        <dbReference type="Pfam" id="PF02737"/>
    </source>
</evidence>
<dbReference type="InterPro" id="IPR006176">
    <property type="entry name" value="3-OHacyl-CoA_DH_NAD-bd"/>
</dbReference>
<dbReference type="CDD" id="cd06558">
    <property type="entry name" value="crotonase-like"/>
    <property type="match status" value="1"/>
</dbReference>
<protein>
    <submittedName>
        <fullName evidence="11">3-hydroxyacyl-CoA dehydrogenase</fullName>
    </submittedName>
</protein>
<keyword evidence="3" id="KW-0276">Fatty acid metabolism</keyword>
<dbReference type="InterPro" id="IPR008927">
    <property type="entry name" value="6-PGluconate_DH-like_C_sf"/>
</dbReference>
<evidence type="ECO:0000256" key="2">
    <source>
        <dbReference type="ARBA" id="ARBA00009463"/>
    </source>
</evidence>
<dbReference type="Proteomes" id="UP000268857">
    <property type="component" value="Unassembled WGS sequence"/>
</dbReference>
<keyword evidence="4" id="KW-0442">Lipid degradation</keyword>
<keyword evidence="6" id="KW-0520">NAD</keyword>
<keyword evidence="12" id="KW-1185">Reference proteome</keyword>
<evidence type="ECO:0000313" key="12">
    <source>
        <dbReference type="Proteomes" id="UP000268857"/>
    </source>
</evidence>
<evidence type="ECO:0000256" key="6">
    <source>
        <dbReference type="ARBA" id="ARBA00023027"/>
    </source>
</evidence>
<accession>A0A3S0ZWT8</accession>
<organism evidence="11 12">
    <name type="scientific">Chlorogloeopsis fritschii PCC 6912</name>
    <dbReference type="NCBI Taxonomy" id="211165"/>
    <lineage>
        <taxon>Bacteria</taxon>
        <taxon>Bacillati</taxon>
        <taxon>Cyanobacteriota</taxon>
        <taxon>Cyanophyceae</taxon>
        <taxon>Nostocales</taxon>
        <taxon>Chlorogloeopsidaceae</taxon>
        <taxon>Chlorogloeopsis</taxon>
    </lineage>
</organism>
<name>A0A3S0ZWT8_CHLFR</name>
<evidence type="ECO:0000256" key="4">
    <source>
        <dbReference type="ARBA" id="ARBA00022963"/>
    </source>
</evidence>
<dbReference type="AlphaFoldDB" id="A0A3S0ZWT8"/>
<dbReference type="Pfam" id="PF00725">
    <property type="entry name" value="3HCDH"/>
    <property type="match status" value="2"/>
</dbReference>
<evidence type="ECO:0000259" key="9">
    <source>
        <dbReference type="Pfam" id="PF00725"/>
    </source>
</evidence>
<evidence type="ECO:0000256" key="7">
    <source>
        <dbReference type="ARBA" id="ARBA00023098"/>
    </source>
</evidence>
<dbReference type="GO" id="GO:0003857">
    <property type="term" value="F:(3S)-3-hydroxyacyl-CoA dehydrogenase (NAD+) activity"/>
    <property type="evidence" value="ECO:0007669"/>
    <property type="project" value="UniProtKB-EC"/>
</dbReference>
<dbReference type="STRING" id="211165.GCA_000317285_05762"/>
<dbReference type="Gene3D" id="1.10.1040.50">
    <property type="match status" value="1"/>
</dbReference>
<dbReference type="InterPro" id="IPR006108">
    <property type="entry name" value="3HC_DH_C"/>
</dbReference>
<reference evidence="11 12" key="1">
    <citation type="journal article" date="2019" name="Genome Biol. Evol.">
        <title>Day and night: Metabolic profiles and evolutionary relationships of six axenic non-marine cyanobacteria.</title>
        <authorList>
            <person name="Will S.E."/>
            <person name="Henke P."/>
            <person name="Boedeker C."/>
            <person name="Huang S."/>
            <person name="Brinkmann H."/>
            <person name="Rohde M."/>
            <person name="Jarek M."/>
            <person name="Friedl T."/>
            <person name="Seufert S."/>
            <person name="Schumacher M."/>
            <person name="Overmann J."/>
            <person name="Neumann-Schaal M."/>
            <person name="Petersen J."/>
        </authorList>
    </citation>
    <scope>NUCLEOTIDE SEQUENCE [LARGE SCALE GENOMIC DNA]</scope>
    <source>
        <strain evidence="11 12">PCC 6912</strain>
    </source>
</reference>
<sequence>MFKPFRTAAVLGAGIMGTQIAAHLANAGLTVHLLDIPAKTSNKNEIVESAFKKALKQSPPIFFTEKTARRVILGNFDEHFHRIADVDWVIEAVVENLAIKQQLMARVEEVIRDDTVVSTNTSGLPINAIAQGRSESFHKRFLGTHFFNPPRYLKLLELIPTKNTATEVINRMQWFGELYLGKGVVVAKDTPNFIANRIGMYVTMLGLRALTEQGYTIEEIDTLTGTLVGRPKSATFRTADLVGLDTLLYVAENLYPAIPQDESREIFRVPQLLRKLVETGSLGVKTGQGFYKKQGKEILSINPGTLAYEPAKPMNLGDIEALSQIHDLKKRLHILYQHPGRAGDFFRQLTLNILAYSARRIPEIADSPADIDKAMRWGFGWELGPFEIWDALGFETVLADMKAASIPVPEWVEEKGRRQKAEGRRESVFYEGVISQTGKVDEINLTALKADPERTLWQNSEAALLDLGDGVVLYEFRSKGNTLSLQVVNGFNEVLDLLENSEFRGLVIGNDSANFSAGANLAEMGMLAQTGNFQAIANLIVKYQSLLQRIQYFPKPIVAAVVGRALGGGCELVMACPHVVAAAESYIGLVELSVGLIPGAGGIMRMVTWAAERAASESPQHIQPFLRQAFETVGMAKVSNSAYEAQELGFLSPKTKIVMNADRRLDVAKQEVVCLEKTGYTPPPNRNAIMVLGRPAQAMLEQAAYIMQQGGFISEYDRYLAENLAYVMTGGELTAPALVDEDYLLQLEREKFLPLLQQSKTQERIMHMLKTKKPLRN</sequence>
<dbReference type="RefSeq" id="WP_016877760.1">
    <property type="nucleotide sequence ID" value="NZ_AJLN01000134.1"/>
</dbReference>
<comment type="caution">
    <text evidence="11">The sequence shown here is derived from an EMBL/GenBank/DDBJ whole genome shotgun (WGS) entry which is preliminary data.</text>
</comment>
<dbReference type="Pfam" id="PF00378">
    <property type="entry name" value="ECH_1"/>
    <property type="match status" value="1"/>
</dbReference>
<evidence type="ECO:0000256" key="8">
    <source>
        <dbReference type="ARBA" id="ARBA00049556"/>
    </source>
</evidence>
<dbReference type="GO" id="GO:0006635">
    <property type="term" value="P:fatty acid beta-oxidation"/>
    <property type="evidence" value="ECO:0007669"/>
    <property type="project" value="UniProtKB-UniPathway"/>
</dbReference>
<dbReference type="SUPFAM" id="SSF48179">
    <property type="entry name" value="6-phosphogluconate dehydrogenase C-terminal domain-like"/>
    <property type="match status" value="2"/>
</dbReference>
<evidence type="ECO:0000256" key="3">
    <source>
        <dbReference type="ARBA" id="ARBA00022832"/>
    </source>
</evidence>
<dbReference type="InterPro" id="IPR029045">
    <property type="entry name" value="ClpP/crotonase-like_dom_sf"/>
</dbReference>
<proteinExistence type="inferred from homology"/>
<comment type="similarity">
    <text evidence="2">Belongs to the 3-hydroxyacyl-CoA dehydrogenase family.</text>
</comment>
<feature type="domain" description="3-hydroxyacyl-CoA dehydrogenase NAD binding" evidence="10">
    <location>
        <begin position="8"/>
        <end position="190"/>
    </location>
</feature>
<dbReference type="EMBL" id="RSCJ01000031">
    <property type="protein sequence ID" value="RUR74095.1"/>
    <property type="molecule type" value="Genomic_DNA"/>
</dbReference>
<evidence type="ECO:0000256" key="5">
    <source>
        <dbReference type="ARBA" id="ARBA00023002"/>
    </source>
</evidence>
<comment type="pathway">
    <text evidence="1">Lipid metabolism; fatty acid beta-oxidation.</text>
</comment>
<dbReference type="SUPFAM" id="SSF52096">
    <property type="entry name" value="ClpP/crotonase"/>
    <property type="match status" value="1"/>
</dbReference>
<dbReference type="PANTHER" id="PTHR48075">
    <property type="entry name" value="3-HYDROXYACYL-COA DEHYDROGENASE FAMILY PROTEIN"/>
    <property type="match status" value="1"/>
</dbReference>
<dbReference type="InterPro" id="IPR001753">
    <property type="entry name" value="Enoyl-CoA_hydra/iso"/>
</dbReference>
<gene>
    <name evidence="11" type="ORF">PCC6912_54030</name>
</gene>
<feature type="domain" description="3-hydroxyacyl-CoA dehydrogenase C-terminal" evidence="9">
    <location>
        <begin position="367"/>
        <end position="402"/>
    </location>
</feature>
<dbReference type="InterPro" id="IPR036291">
    <property type="entry name" value="NAD(P)-bd_dom_sf"/>
</dbReference>